<dbReference type="GO" id="GO:0006071">
    <property type="term" value="P:glycerol metabolic process"/>
    <property type="evidence" value="ECO:0007669"/>
    <property type="project" value="UniProtKB-KW"/>
</dbReference>
<keyword evidence="7" id="KW-0319">Glycerol metabolism</keyword>
<reference evidence="13 14" key="1">
    <citation type="journal article" date="2013" name="Genome Announc.">
        <title>Genome Sequence of the Polycyclic Aromatic Hydrocarbon-Degrading Bacterium Strain Marinobacter nanhaiticus D15-8WT.</title>
        <authorList>
            <person name="Cui Z."/>
            <person name="Gao W."/>
            <person name="Li Q."/>
            <person name="Xu G."/>
            <person name="Zheng L."/>
        </authorList>
    </citation>
    <scope>NUCLEOTIDE SEQUENCE [LARGE SCALE GENOMIC DNA]</scope>
    <source>
        <strain evidence="13 14">D15-8W</strain>
    </source>
</reference>
<dbReference type="InterPro" id="IPR014292">
    <property type="entry name" value="Acyl_transf_WS/DGAT"/>
</dbReference>
<evidence type="ECO:0000256" key="5">
    <source>
        <dbReference type="ARBA" id="ARBA00022516"/>
    </source>
</evidence>
<dbReference type="HOGENOM" id="CLU_024186_3_1_6"/>
<dbReference type="Pfam" id="PF06974">
    <property type="entry name" value="WS_DGAT_C"/>
    <property type="match status" value="1"/>
</dbReference>
<dbReference type="EMBL" id="APLQ01000011">
    <property type="protein sequence ID" value="ENO16118.2"/>
    <property type="molecule type" value="Genomic_DNA"/>
</dbReference>
<organism evidence="13 14">
    <name type="scientific">Marinobacter nanhaiticus D15-8W</name>
    <dbReference type="NCBI Taxonomy" id="626887"/>
    <lineage>
        <taxon>Bacteria</taxon>
        <taxon>Pseudomonadati</taxon>
        <taxon>Pseudomonadota</taxon>
        <taxon>Gammaproteobacteria</taxon>
        <taxon>Pseudomonadales</taxon>
        <taxon>Marinobacteraceae</taxon>
        <taxon>Marinobacter</taxon>
    </lineage>
</organism>
<dbReference type="GO" id="GO:0005886">
    <property type="term" value="C:plasma membrane"/>
    <property type="evidence" value="ECO:0007669"/>
    <property type="project" value="TreeGrafter"/>
</dbReference>
<evidence type="ECO:0000259" key="11">
    <source>
        <dbReference type="Pfam" id="PF03007"/>
    </source>
</evidence>
<dbReference type="NCBIfam" id="TIGR02946">
    <property type="entry name" value="acyl_WS_DGAT"/>
    <property type="match status" value="1"/>
</dbReference>
<dbReference type="Pfam" id="PF03007">
    <property type="entry name" value="WS_DGAT_cat"/>
    <property type="match status" value="1"/>
</dbReference>
<comment type="caution">
    <text evidence="13">The sequence shown here is derived from an EMBL/GenBank/DDBJ whole genome shotgun (WGS) entry which is preliminary data.</text>
</comment>
<feature type="domain" description="O-acyltransferase WSD1 C-terminal" evidence="12">
    <location>
        <begin position="314"/>
        <end position="455"/>
    </location>
</feature>
<evidence type="ECO:0000256" key="4">
    <source>
        <dbReference type="ARBA" id="ARBA00013244"/>
    </source>
</evidence>
<dbReference type="STRING" id="626887.J057_12216"/>
<dbReference type="AlphaFoldDB" id="N6X4W9"/>
<dbReference type="Gene3D" id="3.30.559.10">
    <property type="entry name" value="Chloramphenicol acetyltransferase-like domain"/>
    <property type="match status" value="1"/>
</dbReference>
<evidence type="ECO:0000256" key="7">
    <source>
        <dbReference type="ARBA" id="ARBA00022798"/>
    </source>
</evidence>
<evidence type="ECO:0000256" key="6">
    <source>
        <dbReference type="ARBA" id="ARBA00022679"/>
    </source>
</evidence>
<feature type="domain" description="O-acyltransferase WSD1-like N-terminal" evidence="11">
    <location>
        <begin position="8"/>
        <end position="270"/>
    </location>
</feature>
<comment type="pathway">
    <text evidence="1">Glycerolipid metabolism; triacylglycerol biosynthesis.</text>
</comment>
<keyword evidence="14" id="KW-1185">Reference proteome</keyword>
<evidence type="ECO:0000256" key="9">
    <source>
        <dbReference type="ARBA" id="ARBA00023315"/>
    </source>
</evidence>
<evidence type="ECO:0000256" key="3">
    <source>
        <dbReference type="ARBA" id="ARBA00009587"/>
    </source>
</evidence>
<gene>
    <name evidence="13" type="ORF">J057_12216</name>
</gene>
<dbReference type="PATRIC" id="fig|626887.3.peg.2443"/>
<comment type="catalytic activity">
    <reaction evidence="10">
        <text>an acyl-CoA + a 1,2-diacyl-sn-glycerol = a triacyl-sn-glycerol + CoA</text>
        <dbReference type="Rhea" id="RHEA:10868"/>
        <dbReference type="ChEBI" id="CHEBI:17815"/>
        <dbReference type="ChEBI" id="CHEBI:57287"/>
        <dbReference type="ChEBI" id="CHEBI:58342"/>
        <dbReference type="ChEBI" id="CHEBI:64615"/>
        <dbReference type="EC" id="2.3.1.20"/>
    </reaction>
</comment>
<dbReference type="SUPFAM" id="SSF52777">
    <property type="entry name" value="CoA-dependent acyltransferases"/>
    <property type="match status" value="1"/>
</dbReference>
<dbReference type="GO" id="GO:0004144">
    <property type="term" value="F:diacylglycerol O-acyltransferase activity"/>
    <property type="evidence" value="ECO:0007669"/>
    <property type="project" value="UniProtKB-EC"/>
</dbReference>
<dbReference type="UniPathway" id="UPA00282"/>
<dbReference type="Proteomes" id="UP000013165">
    <property type="component" value="Unassembled WGS sequence"/>
</dbReference>
<comment type="similarity">
    <text evidence="3">Belongs to the long-chain O-acyltransferase family.</text>
</comment>
<keyword evidence="8" id="KW-0443">Lipid metabolism</keyword>
<accession>N6X4W9</accession>
<dbReference type="InterPro" id="IPR004255">
    <property type="entry name" value="O-acyltransferase_WSD1_N"/>
</dbReference>
<protein>
    <recommendedName>
        <fullName evidence="4">diacylglycerol O-acyltransferase</fullName>
        <ecNumber evidence="4">2.3.1.20</ecNumber>
    </recommendedName>
</protein>
<proteinExistence type="inferred from homology"/>
<keyword evidence="6 13" id="KW-0808">Transferase</keyword>
<evidence type="ECO:0000259" key="12">
    <source>
        <dbReference type="Pfam" id="PF06974"/>
    </source>
</evidence>
<keyword evidence="5" id="KW-0444">Lipid biosynthesis</keyword>
<dbReference type="InterPro" id="IPR045034">
    <property type="entry name" value="O-acyltransferase_WSD1-like"/>
</dbReference>
<dbReference type="PANTHER" id="PTHR31650">
    <property type="entry name" value="O-ACYLTRANSFERASE (WSD1-LIKE) FAMILY PROTEIN"/>
    <property type="match status" value="1"/>
</dbReference>
<sequence>MTRSRTPMTSVDRSWLRMESPESPMMIGVVLVFDEPISLVRLRHVLEERFLHFRRFRQTVTQIGDRTYWQDDPSFDLDNHIQVIALPGKADQDALQNMASDLNSSPLNPYRPLWQIHYVDNYQDGCALIVRIHHCIADGISLVRVLMALTDEAPGRHLHSVPRVEYHKETRWERLRRAARELRHSAATGLEQLWHFRKSVQEKPTYAFKFLRTSGQIGMECAKLALAPSDPPTLLRGSLTGRKRVAWADPLPLKEVKDTARALKGTVNDVLMTAATGAIHQYLIDQNETPPDCGIRVAVPFNLRPLRQPVETLGNQFGLVLVPLPVDVACPRMRFRQVQDHMNRLKRSWQAQVTYSLLDLFGKGPDILERRALNLLSRKASAVLTNVPGPRKHVYLAGARLSQPMFWVPQTGGIGIGLSIFSYADTVQFGIIVDKNLAVDPARVMDAFSQSFADLQSAAGKPGTYPQVERRRAAASL</sequence>
<dbReference type="GO" id="GO:0019432">
    <property type="term" value="P:triglyceride biosynthetic process"/>
    <property type="evidence" value="ECO:0007669"/>
    <property type="project" value="UniProtKB-UniPathway"/>
</dbReference>
<name>N6X4W9_9GAMM</name>
<evidence type="ECO:0000256" key="2">
    <source>
        <dbReference type="ARBA" id="ARBA00005189"/>
    </source>
</evidence>
<evidence type="ECO:0000313" key="14">
    <source>
        <dbReference type="Proteomes" id="UP000013165"/>
    </source>
</evidence>
<dbReference type="EC" id="2.3.1.20" evidence="4"/>
<evidence type="ECO:0000313" key="13">
    <source>
        <dbReference type="EMBL" id="ENO16118.2"/>
    </source>
</evidence>
<evidence type="ECO:0000256" key="10">
    <source>
        <dbReference type="ARBA" id="ARBA00048109"/>
    </source>
</evidence>
<dbReference type="RefSeq" id="WP_040882439.1">
    <property type="nucleotide sequence ID" value="NZ_KB822693.1"/>
</dbReference>
<dbReference type="PANTHER" id="PTHR31650:SF1">
    <property type="entry name" value="WAX ESTER SYNTHASE_DIACYLGLYCEROL ACYLTRANSFERASE 4-RELATED"/>
    <property type="match status" value="1"/>
</dbReference>
<comment type="pathway">
    <text evidence="2">Lipid metabolism.</text>
</comment>
<dbReference type="eggNOG" id="COG1020">
    <property type="taxonomic scope" value="Bacteria"/>
</dbReference>
<evidence type="ECO:0000256" key="1">
    <source>
        <dbReference type="ARBA" id="ARBA00004771"/>
    </source>
</evidence>
<dbReference type="InterPro" id="IPR023213">
    <property type="entry name" value="CAT-like_dom_sf"/>
</dbReference>
<keyword evidence="9 13" id="KW-0012">Acyltransferase</keyword>
<evidence type="ECO:0000256" key="8">
    <source>
        <dbReference type="ARBA" id="ARBA00023098"/>
    </source>
</evidence>
<dbReference type="InterPro" id="IPR009721">
    <property type="entry name" value="O-acyltransferase_WSD1_C"/>
</dbReference>
<dbReference type="OrthoDB" id="9810950at2"/>